<accession>A0A1B2J715</accession>
<dbReference type="GO" id="GO:0071035">
    <property type="term" value="P:nuclear polyadenylation-dependent rRNA catabolic process"/>
    <property type="evidence" value="ECO:0007669"/>
    <property type="project" value="TreeGrafter"/>
</dbReference>
<dbReference type="GO" id="GO:0000467">
    <property type="term" value="P:exonucleolytic trimming to generate mature 3'-end of 5.8S rRNA from tricistronic rRNA transcript (SSU-rRNA, 5.8S rRNA, LSU-rRNA)"/>
    <property type="evidence" value="ECO:0007669"/>
    <property type="project" value="UniProtKB-ARBA"/>
</dbReference>
<reference evidence="12 13" key="1">
    <citation type="submission" date="2016-02" db="EMBL/GenBank/DDBJ databases">
        <title>Comparative genomic and transcriptomic foundation for Pichia pastoris.</title>
        <authorList>
            <person name="Love K.R."/>
            <person name="Shah K.A."/>
            <person name="Whittaker C.A."/>
            <person name="Wu J."/>
            <person name="Bartlett M.C."/>
            <person name="Ma D."/>
            <person name="Leeson R.L."/>
            <person name="Priest M."/>
            <person name="Young S.K."/>
            <person name="Love J.C."/>
        </authorList>
    </citation>
    <scope>NUCLEOTIDE SEQUENCE [LARGE SCALE GENOMIC DNA]</scope>
    <source>
        <strain evidence="12 13">ATCC 28485</strain>
    </source>
</reference>
<organism evidence="12 13">
    <name type="scientific">Komagataella pastoris</name>
    <name type="common">Yeast</name>
    <name type="synonym">Pichia pastoris</name>
    <dbReference type="NCBI Taxonomy" id="4922"/>
    <lineage>
        <taxon>Eukaryota</taxon>
        <taxon>Fungi</taxon>
        <taxon>Dikarya</taxon>
        <taxon>Ascomycota</taxon>
        <taxon>Saccharomycotina</taxon>
        <taxon>Pichiomycetes</taxon>
        <taxon>Pichiales</taxon>
        <taxon>Pichiaceae</taxon>
        <taxon>Komagataella</taxon>
    </lineage>
</organism>
<evidence type="ECO:0000259" key="11">
    <source>
        <dbReference type="Pfam" id="PF01138"/>
    </source>
</evidence>
<dbReference type="InterPro" id="IPR027408">
    <property type="entry name" value="PNPase/RNase_PH_dom_sf"/>
</dbReference>
<dbReference type="Gene3D" id="3.30.230.70">
    <property type="entry name" value="GHMP Kinase, N-terminal domain"/>
    <property type="match status" value="1"/>
</dbReference>
<evidence type="ECO:0000256" key="10">
    <source>
        <dbReference type="SAM" id="MobiDB-lite"/>
    </source>
</evidence>
<dbReference type="GO" id="GO:0000176">
    <property type="term" value="C:nuclear exosome (RNase complex)"/>
    <property type="evidence" value="ECO:0007669"/>
    <property type="project" value="TreeGrafter"/>
</dbReference>
<dbReference type="GO" id="GO:0034476">
    <property type="term" value="P:U5 snRNA 3'-end processing"/>
    <property type="evidence" value="ECO:0007669"/>
    <property type="project" value="TreeGrafter"/>
</dbReference>
<dbReference type="Pfam" id="PF01138">
    <property type="entry name" value="RNase_PH"/>
    <property type="match status" value="1"/>
</dbReference>
<evidence type="ECO:0000313" key="12">
    <source>
        <dbReference type="EMBL" id="ANZ73784.1"/>
    </source>
</evidence>
<evidence type="ECO:0000256" key="1">
    <source>
        <dbReference type="ARBA" id="ARBA00004496"/>
    </source>
</evidence>
<dbReference type="InterPro" id="IPR050590">
    <property type="entry name" value="Exosome_comp_Rrp42_subfam"/>
</dbReference>
<dbReference type="PANTHER" id="PTHR11097">
    <property type="entry name" value="EXOSOME COMPLEX EXONUCLEASE RIBOSOMAL RNA PROCESSING PROTEIN"/>
    <property type="match status" value="1"/>
</dbReference>
<keyword evidence="7" id="KW-0694">RNA-binding</keyword>
<dbReference type="EMBL" id="CP014584">
    <property type="protein sequence ID" value="ANZ73784.1"/>
    <property type="molecule type" value="Genomic_DNA"/>
</dbReference>
<feature type="region of interest" description="Disordered" evidence="10">
    <location>
        <begin position="167"/>
        <end position="188"/>
    </location>
</feature>
<evidence type="ECO:0000256" key="6">
    <source>
        <dbReference type="ARBA" id="ARBA00022835"/>
    </source>
</evidence>
<evidence type="ECO:0000313" key="13">
    <source>
        <dbReference type="Proteomes" id="UP000094565"/>
    </source>
</evidence>
<dbReference type="GO" id="GO:0016075">
    <property type="term" value="P:rRNA catabolic process"/>
    <property type="evidence" value="ECO:0007669"/>
    <property type="project" value="TreeGrafter"/>
</dbReference>
<dbReference type="OrthoDB" id="45882at2759"/>
<sequence length="369" mass="40634">MEEEQPEFIQFTPNVFSRIAPDIYLERNLKEGIRPNLRKYEEFRSVQVNDKGFGRYDESNPTKSSVLGSSVVKVGKTTVICAITGGIVSDDDILNQATTFSNPFATVYPLVEIARGRSGACTDEEMILAQKLYETLKSSGIIRKSALKIKYGYKGRTSDEKVEVIFPHNGPQPDGADNDDNDEVMTDGNTAETIPFQDKQYSFVLYANLQVFSRTGPPFDICWTALIKALKNTKLPYTFLDEDSTVSKTVKSRSGANATIERSQLICDPVLNYPIKLEEHKIGYSSTFGLVTIPDGEKSQEILLADIEGESEESASTSLVHVVVAGDKLTSLTIHGGSKAGGNGSRITKDFIKKSIDLAHQRSLHLSSI</sequence>
<evidence type="ECO:0000256" key="2">
    <source>
        <dbReference type="ARBA" id="ARBA00004604"/>
    </source>
</evidence>
<gene>
    <name evidence="12" type="primary">RRP43</name>
    <name evidence="12" type="ORF">ATY40_BA7500641</name>
</gene>
<dbReference type="Proteomes" id="UP000094565">
    <property type="component" value="Chromosome 1"/>
</dbReference>
<dbReference type="GO" id="GO:0071028">
    <property type="term" value="P:nuclear mRNA surveillance"/>
    <property type="evidence" value="ECO:0007669"/>
    <property type="project" value="TreeGrafter"/>
</dbReference>
<keyword evidence="4" id="KW-0963">Cytoplasm</keyword>
<dbReference type="CDD" id="cd11358">
    <property type="entry name" value="RNase_PH"/>
    <property type="match status" value="1"/>
</dbReference>
<comment type="subcellular location">
    <subcellularLocation>
        <location evidence="1">Cytoplasm</location>
    </subcellularLocation>
    <subcellularLocation>
        <location evidence="2">Nucleus</location>
        <location evidence="2">Nucleolus</location>
    </subcellularLocation>
</comment>
<proteinExistence type="inferred from homology"/>
<evidence type="ECO:0000256" key="3">
    <source>
        <dbReference type="ARBA" id="ARBA00006678"/>
    </source>
</evidence>
<dbReference type="GO" id="GO:0035925">
    <property type="term" value="F:mRNA 3'-UTR AU-rich region binding"/>
    <property type="evidence" value="ECO:0007669"/>
    <property type="project" value="TreeGrafter"/>
</dbReference>
<dbReference type="GO" id="GO:0071038">
    <property type="term" value="P:TRAMP-dependent tRNA surveillance pathway"/>
    <property type="evidence" value="ECO:0007669"/>
    <property type="project" value="TreeGrafter"/>
</dbReference>
<evidence type="ECO:0000256" key="9">
    <source>
        <dbReference type="ARBA" id="ARBA00030617"/>
    </source>
</evidence>
<dbReference type="InterPro" id="IPR001247">
    <property type="entry name" value="ExoRNase_PH_dom1"/>
</dbReference>
<protein>
    <recommendedName>
        <fullName evidence="9">Ribosomal RNA-processing protein 43</fullName>
    </recommendedName>
</protein>
<evidence type="ECO:0000256" key="7">
    <source>
        <dbReference type="ARBA" id="ARBA00022884"/>
    </source>
</evidence>
<comment type="similarity">
    <text evidence="3">Belongs to the RNase PH family.</text>
</comment>
<keyword evidence="6" id="KW-0271">Exosome</keyword>
<evidence type="ECO:0000256" key="4">
    <source>
        <dbReference type="ARBA" id="ARBA00022490"/>
    </source>
</evidence>
<dbReference type="GO" id="GO:0034473">
    <property type="term" value="P:U1 snRNA 3'-end processing"/>
    <property type="evidence" value="ECO:0007669"/>
    <property type="project" value="TreeGrafter"/>
</dbReference>
<dbReference type="InterPro" id="IPR020568">
    <property type="entry name" value="Ribosomal_Su5_D2-typ_SF"/>
</dbReference>
<dbReference type="PANTHER" id="PTHR11097:SF9">
    <property type="entry name" value="EXOSOME COMPLEX COMPONENT RRP43"/>
    <property type="match status" value="1"/>
</dbReference>
<dbReference type="SUPFAM" id="SSF54211">
    <property type="entry name" value="Ribosomal protein S5 domain 2-like"/>
    <property type="match status" value="1"/>
</dbReference>
<dbReference type="GO" id="GO:0000177">
    <property type="term" value="C:cytoplasmic exosome (RNase complex)"/>
    <property type="evidence" value="ECO:0007669"/>
    <property type="project" value="UniProtKB-ARBA"/>
</dbReference>
<feature type="domain" description="Exoribonuclease phosphorolytic" evidence="11">
    <location>
        <begin position="65"/>
        <end position="236"/>
    </location>
</feature>
<feature type="compositionally biased region" description="Acidic residues" evidence="10">
    <location>
        <begin position="176"/>
        <end position="185"/>
    </location>
</feature>
<evidence type="ECO:0000256" key="8">
    <source>
        <dbReference type="ARBA" id="ARBA00023242"/>
    </source>
</evidence>
<keyword evidence="13" id="KW-1185">Reference proteome</keyword>
<dbReference type="GO" id="GO:0034475">
    <property type="term" value="P:U4 snRNA 3'-end processing"/>
    <property type="evidence" value="ECO:0007669"/>
    <property type="project" value="TreeGrafter"/>
</dbReference>
<dbReference type="GO" id="GO:0005730">
    <property type="term" value="C:nucleolus"/>
    <property type="evidence" value="ECO:0007669"/>
    <property type="project" value="UniProtKB-SubCell"/>
</dbReference>
<keyword evidence="5" id="KW-0698">rRNA processing</keyword>
<name>A0A1B2J715_PICPA</name>
<dbReference type="AlphaFoldDB" id="A0A1B2J715"/>
<evidence type="ECO:0000256" key="5">
    <source>
        <dbReference type="ARBA" id="ARBA00022552"/>
    </source>
</evidence>
<keyword evidence="8" id="KW-0539">Nucleus</keyword>